<evidence type="ECO:0000313" key="2">
    <source>
        <dbReference type="Proteomes" id="UP000001542"/>
    </source>
</evidence>
<dbReference type="VEuPathDB" id="TrichDB:TVAG_154660"/>
<dbReference type="VEuPathDB" id="TrichDB:TVAGG3_0163950"/>
<name>A2F257_TRIV3</name>
<organism evidence="1 2">
    <name type="scientific">Trichomonas vaginalis (strain ATCC PRA-98 / G3)</name>
    <dbReference type="NCBI Taxonomy" id="412133"/>
    <lineage>
        <taxon>Eukaryota</taxon>
        <taxon>Metamonada</taxon>
        <taxon>Parabasalia</taxon>
        <taxon>Trichomonadida</taxon>
        <taxon>Trichomonadidae</taxon>
        <taxon>Trichomonas</taxon>
    </lineage>
</organism>
<keyword evidence="2" id="KW-1185">Reference proteome</keyword>
<evidence type="ECO:0000313" key="1">
    <source>
        <dbReference type="EMBL" id="EAY00996.1"/>
    </source>
</evidence>
<dbReference type="AlphaFoldDB" id="A2F257"/>
<reference evidence="1" key="2">
    <citation type="journal article" date="2007" name="Science">
        <title>Draft genome sequence of the sexually transmitted pathogen Trichomonas vaginalis.</title>
        <authorList>
            <person name="Carlton J.M."/>
            <person name="Hirt R.P."/>
            <person name="Silva J.C."/>
            <person name="Delcher A.L."/>
            <person name="Schatz M."/>
            <person name="Zhao Q."/>
            <person name="Wortman J.R."/>
            <person name="Bidwell S.L."/>
            <person name="Alsmark U.C.M."/>
            <person name="Besteiro S."/>
            <person name="Sicheritz-Ponten T."/>
            <person name="Noel C.J."/>
            <person name="Dacks J.B."/>
            <person name="Foster P.G."/>
            <person name="Simillion C."/>
            <person name="Van de Peer Y."/>
            <person name="Miranda-Saavedra D."/>
            <person name="Barton G.J."/>
            <person name="Westrop G.D."/>
            <person name="Mueller S."/>
            <person name="Dessi D."/>
            <person name="Fiori P.L."/>
            <person name="Ren Q."/>
            <person name="Paulsen I."/>
            <person name="Zhang H."/>
            <person name="Bastida-Corcuera F.D."/>
            <person name="Simoes-Barbosa A."/>
            <person name="Brown M.T."/>
            <person name="Hayes R.D."/>
            <person name="Mukherjee M."/>
            <person name="Okumura C.Y."/>
            <person name="Schneider R."/>
            <person name="Smith A.J."/>
            <person name="Vanacova S."/>
            <person name="Villalvazo M."/>
            <person name="Haas B.J."/>
            <person name="Pertea M."/>
            <person name="Feldblyum T.V."/>
            <person name="Utterback T.R."/>
            <person name="Shu C.L."/>
            <person name="Osoegawa K."/>
            <person name="de Jong P.J."/>
            <person name="Hrdy I."/>
            <person name="Horvathova L."/>
            <person name="Zubacova Z."/>
            <person name="Dolezal P."/>
            <person name="Malik S.B."/>
            <person name="Logsdon J.M. Jr."/>
            <person name="Henze K."/>
            <person name="Gupta A."/>
            <person name="Wang C.C."/>
            <person name="Dunne R.L."/>
            <person name="Upcroft J.A."/>
            <person name="Upcroft P."/>
            <person name="White O."/>
            <person name="Salzberg S.L."/>
            <person name="Tang P."/>
            <person name="Chiu C.-H."/>
            <person name="Lee Y.-S."/>
            <person name="Embley T.M."/>
            <person name="Coombs G.H."/>
            <person name="Mottram J.C."/>
            <person name="Tachezy J."/>
            <person name="Fraser-Liggett C.M."/>
            <person name="Johnson P.J."/>
        </authorList>
    </citation>
    <scope>NUCLEOTIDE SEQUENCE [LARGE SCALE GENOMIC DNA]</scope>
    <source>
        <strain evidence="1">G3</strain>
    </source>
</reference>
<accession>A2F257</accession>
<dbReference type="Proteomes" id="UP000001542">
    <property type="component" value="Unassembled WGS sequence"/>
</dbReference>
<gene>
    <name evidence="1" type="ORF">TVAG_154660</name>
</gene>
<dbReference type="KEGG" id="tva:4758820"/>
<proteinExistence type="predicted"/>
<dbReference type="RefSeq" id="XP_001313893.1">
    <property type="nucleotide sequence ID" value="XM_001313891.1"/>
</dbReference>
<dbReference type="EMBL" id="DS113582">
    <property type="protein sequence ID" value="EAY00996.1"/>
    <property type="molecule type" value="Genomic_DNA"/>
</dbReference>
<sequence length="460" mass="52910">MILKSAIACAMGDDINQEAPIQQNLPNYKTPPRIRSEKRGMSYELKETQLPEGFKEQLLFNTKFVSVPSGSEGGNIEGGVDDQLIIDQEEYFKLTQFYPDAQVKISRIEKALSFLKHDDSKVYPGYLVLAIKDLYGQSCWDVFMGLKVDWPKISKILINRFDETLRNYYMTDDITWRNYLHYENGVIGGQLMTKVPEPNLTLPMTINVQDHLESLKKLLHLICGIIKTSEISQDIQRSSELFFKIIENVANNETKIRCYMPRIFISAIQLLLAILLAFDAFDKKIHTIIGEEYLYDVKTNLVLNEITDSFHERIQSQELTKFISSIEIPRVMKLLVQCFILRKQQRSLTQFINAAFGSFEGVTLIKRIKSFTSIMHMLVLRGEFEPLVDVFEQYMSGRCSEKLYKKRVRDICPSRGLFAISNHGKGVIRVRHASDGAPMLTVVPVLMIPPPEFNQKKKDN</sequence>
<protein>
    <submittedName>
        <fullName evidence="1">Uncharacterized protein</fullName>
    </submittedName>
</protein>
<dbReference type="InParanoid" id="A2F257"/>
<reference evidence="1" key="1">
    <citation type="submission" date="2006-10" db="EMBL/GenBank/DDBJ databases">
        <authorList>
            <person name="Amadeo P."/>
            <person name="Zhao Q."/>
            <person name="Wortman J."/>
            <person name="Fraser-Liggett C."/>
            <person name="Carlton J."/>
        </authorList>
    </citation>
    <scope>NUCLEOTIDE SEQUENCE</scope>
    <source>
        <strain evidence="1">G3</strain>
    </source>
</reference>